<gene>
    <name evidence="2" type="ORF">FGL98_13415</name>
</gene>
<keyword evidence="2" id="KW-0378">Hydrolase</keyword>
<organism evidence="2 3">
    <name type="scientific">Leekyejoonella antrihumi</name>
    <dbReference type="NCBI Taxonomy" id="1660198"/>
    <lineage>
        <taxon>Bacteria</taxon>
        <taxon>Bacillati</taxon>
        <taxon>Actinomycetota</taxon>
        <taxon>Actinomycetes</taxon>
        <taxon>Micrococcales</taxon>
        <taxon>Dermacoccaceae</taxon>
        <taxon>Leekyejoonella</taxon>
    </lineage>
</organism>
<accession>A0A563E101</accession>
<dbReference type="RefSeq" id="WP_146317280.1">
    <property type="nucleotide sequence ID" value="NZ_VCQV01000018.1"/>
</dbReference>
<dbReference type="Pfam" id="PF12706">
    <property type="entry name" value="Lactamase_B_2"/>
    <property type="match status" value="1"/>
</dbReference>
<dbReference type="Gene3D" id="3.60.15.10">
    <property type="entry name" value="Ribonuclease Z/Hydroxyacylglutathione hydrolase-like"/>
    <property type="match status" value="1"/>
</dbReference>
<dbReference type="PANTHER" id="PTHR43546:SF3">
    <property type="entry name" value="UPF0173 METAL-DEPENDENT HYDROLASE MJ1163"/>
    <property type="match status" value="1"/>
</dbReference>
<evidence type="ECO:0000259" key="1">
    <source>
        <dbReference type="Pfam" id="PF12706"/>
    </source>
</evidence>
<dbReference type="Proteomes" id="UP000320244">
    <property type="component" value="Unassembled WGS sequence"/>
</dbReference>
<comment type="caution">
    <text evidence="2">The sequence shown here is derived from an EMBL/GenBank/DDBJ whole genome shotgun (WGS) entry which is preliminary data.</text>
</comment>
<dbReference type="EMBL" id="VCQV01000018">
    <property type="protein sequence ID" value="TWP35574.1"/>
    <property type="molecule type" value="Genomic_DNA"/>
</dbReference>
<feature type="domain" description="Metallo-beta-lactamase" evidence="1">
    <location>
        <begin position="23"/>
        <end position="204"/>
    </location>
</feature>
<evidence type="ECO:0000313" key="3">
    <source>
        <dbReference type="Proteomes" id="UP000320244"/>
    </source>
</evidence>
<reference evidence="2 3" key="2">
    <citation type="submission" date="2019-08" db="EMBL/GenBank/DDBJ databases">
        <title>Jejuicoccus antrihumi gen. nov., sp. nov., a new member of the family Dermacoccaceae isolated from a cave.</title>
        <authorList>
            <person name="Schumann P."/>
            <person name="Kim I.S."/>
        </authorList>
    </citation>
    <scope>NUCLEOTIDE SEQUENCE [LARGE SCALE GENOMIC DNA]</scope>
    <source>
        <strain evidence="2 3">C5-26</strain>
    </source>
</reference>
<dbReference type="OrthoDB" id="9789133at2"/>
<keyword evidence="3" id="KW-1185">Reference proteome</keyword>
<dbReference type="InterPro" id="IPR036866">
    <property type="entry name" value="RibonucZ/Hydroxyglut_hydro"/>
</dbReference>
<dbReference type="InterPro" id="IPR050114">
    <property type="entry name" value="UPF0173_UPF0282_UlaG_hydrolase"/>
</dbReference>
<evidence type="ECO:0000313" key="2">
    <source>
        <dbReference type="EMBL" id="TWP35574.1"/>
    </source>
</evidence>
<reference evidence="2 3" key="1">
    <citation type="submission" date="2019-05" db="EMBL/GenBank/DDBJ databases">
        <authorList>
            <person name="Lee S.D."/>
        </authorList>
    </citation>
    <scope>NUCLEOTIDE SEQUENCE [LARGE SCALE GENOMIC DNA]</scope>
    <source>
        <strain evidence="2 3">C5-26</strain>
    </source>
</reference>
<dbReference type="InterPro" id="IPR001279">
    <property type="entry name" value="Metallo-B-lactamas"/>
</dbReference>
<dbReference type="PANTHER" id="PTHR43546">
    <property type="entry name" value="UPF0173 METAL-DEPENDENT HYDROLASE MJ1163-RELATED"/>
    <property type="match status" value="1"/>
</dbReference>
<dbReference type="AlphaFoldDB" id="A0A563E101"/>
<proteinExistence type="predicted"/>
<dbReference type="SUPFAM" id="SSF56281">
    <property type="entry name" value="Metallo-hydrolase/oxidoreductase"/>
    <property type="match status" value="1"/>
</dbReference>
<dbReference type="GO" id="GO:0016787">
    <property type="term" value="F:hydrolase activity"/>
    <property type="evidence" value="ECO:0007669"/>
    <property type="project" value="UniProtKB-KW"/>
</dbReference>
<name>A0A563E101_9MICO</name>
<sequence>MTGRLALTWWGHSSTTVELDGVRIATDPLLTNRLAHLRRSGPMPGSRAADADLILISHLHGDHLHVPSLRRFRSGAPVLAPPGAAAIIGRGATGPIYEMRPGEERNLCGLRIQVTAAFHDGRRSPLSRKGSPALGFRVSGVAHSVWYPGDTGLTEAMSQLASVDLALVPIGGWGPSLGEHHLDPVQAAEALRRVGATFAVPVHYGTFWPVGLRRLSPASHERLFVAPPTHFVAAAAHQTPATRVHVARQGQRIELIADEQAER</sequence>
<protein>
    <submittedName>
        <fullName evidence="2">MBL fold metallo-hydrolase</fullName>
    </submittedName>
</protein>